<name>A0ABU0XL56_9MICO</name>
<proteinExistence type="inferred from homology"/>
<evidence type="ECO:0000313" key="10">
    <source>
        <dbReference type="Proteomes" id="UP001230289"/>
    </source>
</evidence>
<feature type="transmembrane region" description="Helical" evidence="8">
    <location>
        <begin position="446"/>
        <end position="469"/>
    </location>
</feature>
<accession>A0ABU0XL56</accession>
<dbReference type="PROSITE" id="PS50283">
    <property type="entry name" value="NA_SOLUT_SYMP_3"/>
    <property type="match status" value="1"/>
</dbReference>
<evidence type="ECO:0000256" key="7">
    <source>
        <dbReference type="RuleBase" id="RU362091"/>
    </source>
</evidence>
<sequence>MNAASGVIIVVILAAVALGLYGRRRTKRGDLASWTVGGRSYGVLLFWLLAAGETYSTATFLGASGGVYSLGDAALWTLGYGTLAYAFGYLYLPRLWAYAKDHDLVTQADYFAHRFGSRWFGALFGIVGVAFMIPYIEVQLLGFGQIVQVTSGGALPRDVSMLIAFAIVALFVSLAGMNATAMVSILKDILMIIGIGIVGIYLPLHFFGSYTKVVDTVIGKYPDLFSLAGHSPQHTPLWMMSTLLVSSLAFFMFPHATAAIFSAKSAETVRRNMVFLPFYGILLALPVLVGMTAMLVTPGLTGSDTNAALLDLSVKALPGWLAGVVGAAGALSAIVPVSLLVLMSATQLSKNVYQNAFRPDASERSVLSLSKIMVFAVMAVSLALALTAPTLLVNLLQVGQQGVSQFVPAIILGLFWKRLNRVPMLIGMLVGVALVTWAVITAHPVVLGMNVGLVALVLNVVITVGGSLIRPGTAPAVDARTRAAEAAA</sequence>
<protein>
    <submittedName>
        <fullName evidence="9">Sodium:solute symporter family protein</fullName>
    </submittedName>
</protein>
<keyword evidence="5 8" id="KW-1133">Transmembrane helix</keyword>
<dbReference type="InterPro" id="IPR050277">
    <property type="entry name" value="Sodium:Solute_Symporter"/>
</dbReference>
<feature type="transmembrane region" description="Helical" evidence="8">
    <location>
        <begin position="43"/>
        <end position="67"/>
    </location>
</feature>
<comment type="similarity">
    <text evidence="2 7">Belongs to the sodium:solute symporter (SSF) (TC 2.A.21) family.</text>
</comment>
<feature type="transmembrane region" description="Helical" evidence="8">
    <location>
        <begin position="273"/>
        <end position="300"/>
    </location>
</feature>
<evidence type="ECO:0000256" key="4">
    <source>
        <dbReference type="ARBA" id="ARBA00022692"/>
    </source>
</evidence>
<feature type="transmembrane region" description="Helical" evidence="8">
    <location>
        <begin position="398"/>
        <end position="415"/>
    </location>
</feature>
<comment type="subcellular location">
    <subcellularLocation>
        <location evidence="1">Membrane</location>
        <topology evidence="1">Multi-pass membrane protein</topology>
    </subcellularLocation>
</comment>
<feature type="transmembrane region" description="Helical" evidence="8">
    <location>
        <begin position="366"/>
        <end position="386"/>
    </location>
</feature>
<dbReference type="RefSeq" id="WP_308490799.1">
    <property type="nucleotide sequence ID" value="NZ_JAVFCB010000016.1"/>
</dbReference>
<dbReference type="PANTHER" id="PTHR48086">
    <property type="entry name" value="SODIUM/PROLINE SYMPORTER-RELATED"/>
    <property type="match status" value="1"/>
</dbReference>
<feature type="transmembrane region" description="Helical" evidence="8">
    <location>
        <begin position="119"/>
        <end position="136"/>
    </location>
</feature>
<evidence type="ECO:0000256" key="2">
    <source>
        <dbReference type="ARBA" id="ARBA00006434"/>
    </source>
</evidence>
<dbReference type="InterPro" id="IPR038377">
    <property type="entry name" value="Na/Glc_symporter_sf"/>
</dbReference>
<evidence type="ECO:0000256" key="5">
    <source>
        <dbReference type="ARBA" id="ARBA00022989"/>
    </source>
</evidence>
<dbReference type="Proteomes" id="UP001230289">
    <property type="component" value="Unassembled WGS sequence"/>
</dbReference>
<evidence type="ECO:0000256" key="1">
    <source>
        <dbReference type="ARBA" id="ARBA00004141"/>
    </source>
</evidence>
<dbReference type="Gene3D" id="1.20.1730.10">
    <property type="entry name" value="Sodium/glucose cotransporter"/>
    <property type="match status" value="1"/>
</dbReference>
<feature type="transmembrane region" description="Helical" evidence="8">
    <location>
        <begin position="320"/>
        <end position="345"/>
    </location>
</feature>
<keyword evidence="3" id="KW-0813">Transport</keyword>
<gene>
    <name evidence="9" type="ORF">RBR11_18180</name>
</gene>
<evidence type="ECO:0000256" key="8">
    <source>
        <dbReference type="SAM" id="Phobius"/>
    </source>
</evidence>
<feature type="transmembrane region" description="Helical" evidence="8">
    <location>
        <begin position="237"/>
        <end position="261"/>
    </location>
</feature>
<dbReference type="Pfam" id="PF00474">
    <property type="entry name" value="SSF"/>
    <property type="match status" value="1"/>
</dbReference>
<evidence type="ECO:0000256" key="6">
    <source>
        <dbReference type="ARBA" id="ARBA00023136"/>
    </source>
</evidence>
<feature type="transmembrane region" description="Helical" evidence="8">
    <location>
        <begin position="73"/>
        <end position="92"/>
    </location>
</feature>
<reference evidence="9 10" key="1">
    <citation type="submission" date="2023-08" db="EMBL/GenBank/DDBJ databases">
        <title>Microbacterium sp. nov., isolated from a waste landfill.</title>
        <authorList>
            <person name="Wen W."/>
        </authorList>
    </citation>
    <scope>NUCLEOTIDE SEQUENCE [LARGE SCALE GENOMIC DNA]</scope>
    <source>
        <strain evidence="9 10">ASV81</strain>
    </source>
</reference>
<comment type="caution">
    <text evidence="9">The sequence shown here is derived from an EMBL/GenBank/DDBJ whole genome shotgun (WGS) entry which is preliminary data.</text>
</comment>
<keyword evidence="4 8" id="KW-0812">Transmembrane</keyword>
<dbReference type="InterPro" id="IPR001734">
    <property type="entry name" value="Na/solute_symporter"/>
</dbReference>
<evidence type="ECO:0000313" key="9">
    <source>
        <dbReference type="EMBL" id="MDQ4215848.1"/>
    </source>
</evidence>
<feature type="transmembrane region" description="Helical" evidence="8">
    <location>
        <begin position="422"/>
        <end position="440"/>
    </location>
</feature>
<organism evidence="9 10">
    <name type="scientific">Microbacterium capsulatum</name>
    <dbReference type="NCBI Taxonomy" id="3041921"/>
    <lineage>
        <taxon>Bacteria</taxon>
        <taxon>Bacillati</taxon>
        <taxon>Actinomycetota</taxon>
        <taxon>Actinomycetes</taxon>
        <taxon>Micrococcales</taxon>
        <taxon>Microbacteriaceae</taxon>
        <taxon>Microbacterium</taxon>
    </lineage>
</organism>
<feature type="transmembrane region" description="Helical" evidence="8">
    <location>
        <begin position="6"/>
        <end position="22"/>
    </location>
</feature>
<feature type="transmembrane region" description="Helical" evidence="8">
    <location>
        <begin position="159"/>
        <end position="177"/>
    </location>
</feature>
<keyword evidence="10" id="KW-1185">Reference proteome</keyword>
<dbReference type="CDD" id="cd10322">
    <property type="entry name" value="SLC5sbd"/>
    <property type="match status" value="1"/>
</dbReference>
<dbReference type="PANTHER" id="PTHR48086:SF8">
    <property type="entry name" value="MONOCARBOXYLIC ACID PERMEASE"/>
    <property type="match status" value="1"/>
</dbReference>
<keyword evidence="6 8" id="KW-0472">Membrane</keyword>
<dbReference type="EMBL" id="JAVFCB010000016">
    <property type="protein sequence ID" value="MDQ4215848.1"/>
    <property type="molecule type" value="Genomic_DNA"/>
</dbReference>
<feature type="transmembrane region" description="Helical" evidence="8">
    <location>
        <begin position="189"/>
        <end position="207"/>
    </location>
</feature>
<evidence type="ECO:0000256" key="3">
    <source>
        <dbReference type="ARBA" id="ARBA00022448"/>
    </source>
</evidence>